<sequence precursor="true">MKRRRFLQLNALATAALLTRSLKANTRASANERLGVGIVGLGSRGFNLLDEFVVHPEVQITALCDVHDLHYRDRPWGKGPAMGRVPARHAVEKKYGEARKSGTYRGLMLTSDYRYLCESDQVDIVVVATPDHWHAGCVFSALENGKDVYCEKPVTHLFAEGQQIVEKVKSTGAVFQTGSQQRSDELFQRAVNLVRNGVLGEISSIEVGLPPGYDRPQGSVETSQPPVGLDYEMWCGPSPKLPYMRARHHRWWRGSRAYGGGVLMDWIGHHNDIAHWSLNLDKGGPTVVEAVDWSFPETDVYDTPHHYTIRCEYENGVTSTISDTNTLGTKWIGTNGWLHVTRGRITASDSRWVDKNFNPGDERVEQVVSHVDNFVQNVRSRGVCLAPAETAHRSITPGHLAYVSNALQRPLRWNAKQEVVIDDNEADRMLRSVDYRSHWESLLSQRTRKS</sequence>
<evidence type="ECO:0000313" key="5">
    <source>
        <dbReference type="Proteomes" id="UP000317243"/>
    </source>
</evidence>
<dbReference type="SUPFAM" id="SSF51735">
    <property type="entry name" value="NAD(P)-binding Rossmann-fold domains"/>
    <property type="match status" value="1"/>
</dbReference>
<dbReference type="AlphaFoldDB" id="A0A5C5V0M7"/>
<keyword evidence="4" id="KW-0560">Oxidoreductase</keyword>
<accession>A0A5C5V0M7</accession>
<dbReference type="InterPro" id="IPR043906">
    <property type="entry name" value="Gfo/Idh/MocA_OxRdtase_bact_C"/>
</dbReference>
<evidence type="ECO:0000256" key="1">
    <source>
        <dbReference type="SAM" id="SignalP"/>
    </source>
</evidence>
<dbReference type="PANTHER" id="PTHR43818">
    <property type="entry name" value="BCDNA.GH03377"/>
    <property type="match status" value="1"/>
</dbReference>
<feature type="domain" description="Gfo/Idh/MocA-like oxidoreductase bacterial type C-terminal" evidence="3">
    <location>
        <begin position="193"/>
        <end position="440"/>
    </location>
</feature>
<protein>
    <submittedName>
        <fullName evidence="4">Inositol 2-dehydrogenase</fullName>
        <ecNumber evidence="4">1.1.1.18</ecNumber>
    </submittedName>
</protein>
<name>A0A5C5V0M7_9PLAN</name>
<dbReference type="PANTHER" id="PTHR43818:SF5">
    <property type="entry name" value="OXIDOREDUCTASE FAMILY PROTEIN"/>
    <property type="match status" value="1"/>
</dbReference>
<dbReference type="RefSeq" id="WP_146512622.1">
    <property type="nucleotide sequence ID" value="NZ_SIHI01000093.1"/>
</dbReference>
<dbReference type="PROSITE" id="PS51318">
    <property type="entry name" value="TAT"/>
    <property type="match status" value="1"/>
</dbReference>
<dbReference type="InterPro" id="IPR036291">
    <property type="entry name" value="NAD(P)-bd_dom_sf"/>
</dbReference>
<evidence type="ECO:0000259" key="2">
    <source>
        <dbReference type="Pfam" id="PF01408"/>
    </source>
</evidence>
<dbReference type="Pfam" id="PF19051">
    <property type="entry name" value="GFO_IDH_MocA_C2"/>
    <property type="match status" value="1"/>
</dbReference>
<feature type="signal peptide" evidence="1">
    <location>
        <begin position="1"/>
        <end position="24"/>
    </location>
</feature>
<organism evidence="4 5">
    <name type="scientific">Thalassoglobus neptunius</name>
    <dbReference type="NCBI Taxonomy" id="1938619"/>
    <lineage>
        <taxon>Bacteria</taxon>
        <taxon>Pseudomonadati</taxon>
        <taxon>Planctomycetota</taxon>
        <taxon>Planctomycetia</taxon>
        <taxon>Planctomycetales</taxon>
        <taxon>Planctomycetaceae</taxon>
        <taxon>Thalassoglobus</taxon>
    </lineage>
</organism>
<dbReference type="InterPro" id="IPR006311">
    <property type="entry name" value="TAT_signal"/>
</dbReference>
<dbReference type="Pfam" id="PF01408">
    <property type="entry name" value="GFO_IDH_MocA"/>
    <property type="match status" value="1"/>
</dbReference>
<dbReference type="EMBL" id="SIHI01000093">
    <property type="protein sequence ID" value="TWT31337.1"/>
    <property type="molecule type" value="Genomic_DNA"/>
</dbReference>
<proteinExistence type="predicted"/>
<feature type="chain" id="PRO_5022869829" evidence="1">
    <location>
        <begin position="25"/>
        <end position="450"/>
    </location>
</feature>
<dbReference type="Proteomes" id="UP000317243">
    <property type="component" value="Unassembled WGS sequence"/>
</dbReference>
<comment type="caution">
    <text evidence="4">The sequence shown here is derived from an EMBL/GenBank/DDBJ whole genome shotgun (WGS) entry which is preliminary data.</text>
</comment>
<feature type="domain" description="Gfo/Idh/MocA-like oxidoreductase N-terminal" evidence="2">
    <location>
        <begin position="36"/>
        <end position="178"/>
    </location>
</feature>
<dbReference type="EC" id="1.1.1.18" evidence="4"/>
<dbReference type="InterPro" id="IPR000683">
    <property type="entry name" value="Gfo/Idh/MocA-like_OxRdtase_N"/>
</dbReference>
<dbReference type="SUPFAM" id="SSF55347">
    <property type="entry name" value="Glyceraldehyde-3-phosphate dehydrogenase-like, C-terminal domain"/>
    <property type="match status" value="1"/>
</dbReference>
<keyword evidence="5" id="KW-1185">Reference proteome</keyword>
<dbReference type="GO" id="GO:0050112">
    <property type="term" value="F:inositol 2-dehydrogenase (NAD+) activity"/>
    <property type="evidence" value="ECO:0007669"/>
    <property type="project" value="UniProtKB-EC"/>
</dbReference>
<gene>
    <name evidence="4" type="primary">iolG_11</name>
    <name evidence="4" type="ORF">KOR42_53990</name>
</gene>
<reference evidence="4 5" key="1">
    <citation type="submission" date="2019-02" db="EMBL/GenBank/DDBJ databases">
        <title>Deep-cultivation of Planctomycetes and their phenomic and genomic characterization uncovers novel biology.</title>
        <authorList>
            <person name="Wiegand S."/>
            <person name="Jogler M."/>
            <person name="Boedeker C."/>
            <person name="Pinto D."/>
            <person name="Vollmers J."/>
            <person name="Rivas-Marin E."/>
            <person name="Kohn T."/>
            <person name="Peeters S.H."/>
            <person name="Heuer A."/>
            <person name="Rast P."/>
            <person name="Oberbeckmann S."/>
            <person name="Bunk B."/>
            <person name="Jeske O."/>
            <person name="Meyerdierks A."/>
            <person name="Storesund J.E."/>
            <person name="Kallscheuer N."/>
            <person name="Luecker S."/>
            <person name="Lage O.M."/>
            <person name="Pohl T."/>
            <person name="Merkel B.J."/>
            <person name="Hornburger P."/>
            <person name="Mueller R.-W."/>
            <person name="Bruemmer F."/>
            <person name="Labrenz M."/>
            <person name="Spormann A.M."/>
            <person name="Op Den Camp H."/>
            <person name="Overmann J."/>
            <person name="Amann R."/>
            <person name="Jetten M.S.M."/>
            <person name="Mascher T."/>
            <person name="Medema M.H."/>
            <person name="Devos D.P."/>
            <person name="Kaster A.-K."/>
            <person name="Ovreas L."/>
            <person name="Rohde M."/>
            <person name="Galperin M.Y."/>
            <person name="Jogler C."/>
        </authorList>
    </citation>
    <scope>NUCLEOTIDE SEQUENCE [LARGE SCALE GENOMIC DNA]</scope>
    <source>
        <strain evidence="4 5">KOR42</strain>
    </source>
</reference>
<evidence type="ECO:0000313" key="4">
    <source>
        <dbReference type="EMBL" id="TWT31337.1"/>
    </source>
</evidence>
<dbReference type="GO" id="GO:0000166">
    <property type="term" value="F:nucleotide binding"/>
    <property type="evidence" value="ECO:0007669"/>
    <property type="project" value="InterPro"/>
</dbReference>
<dbReference type="Gene3D" id="3.30.360.10">
    <property type="entry name" value="Dihydrodipicolinate Reductase, domain 2"/>
    <property type="match status" value="1"/>
</dbReference>
<dbReference type="InterPro" id="IPR050463">
    <property type="entry name" value="Gfo/Idh/MocA_oxidrdct_glycsds"/>
</dbReference>
<keyword evidence="1" id="KW-0732">Signal</keyword>
<evidence type="ECO:0000259" key="3">
    <source>
        <dbReference type="Pfam" id="PF19051"/>
    </source>
</evidence>
<dbReference type="OrthoDB" id="9788246at2"/>
<dbReference type="Gene3D" id="3.40.50.720">
    <property type="entry name" value="NAD(P)-binding Rossmann-like Domain"/>
    <property type="match status" value="1"/>
</dbReference>